<dbReference type="PROSITE" id="PS50835">
    <property type="entry name" value="IG_LIKE"/>
    <property type="match status" value="3"/>
</dbReference>
<dbReference type="InterPro" id="IPR003598">
    <property type="entry name" value="Ig_sub2"/>
</dbReference>
<dbReference type="AlphaFoldDB" id="A0A6A4W5C3"/>
<dbReference type="Pfam" id="PF13895">
    <property type="entry name" value="Ig_2"/>
    <property type="match status" value="1"/>
</dbReference>
<feature type="domain" description="Ig-like" evidence="4">
    <location>
        <begin position="105"/>
        <end position="187"/>
    </location>
</feature>
<dbReference type="InterPro" id="IPR003599">
    <property type="entry name" value="Ig_sub"/>
</dbReference>
<dbReference type="SUPFAM" id="SSF48726">
    <property type="entry name" value="Immunoglobulin"/>
    <property type="match status" value="3"/>
</dbReference>
<accession>A0A6A4W5C3</accession>
<dbReference type="SMART" id="SM00409">
    <property type="entry name" value="IG"/>
    <property type="match status" value="4"/>
</dbReference>
<feature type="domain" description="Ig-like" evidence="4">
    <location>
        <begin position="199"/>
        <end position="277"/>
    </location>
</feature>
<keyword evidence="6" id="KW-1185">Reference proteome</keyword>
<feature type="domain" description="Ig-like" evidence="4">
    <location>
        <begin position="296"/>
        <end position="383"/>
    </location>
</feature>
<proteinExistence type="predicted"/>
<reference evidence="5 6" key="1">
    <citation type="submission" date="2019-07" db="EMBL/GenBank/DDBJ databases">
        <title>Draft genome assembly of a fouling barnacle, Amphibalanus amphitrite (Darwin, 1854): The first reference genome for Thecostraca.</title>
        <authorList>
            <person name="Kim W."/>
        </authorList>
    </citation>
    <scope>NUCLEOTIDE SEQUENCE [LARGE SCALE GENOMIC DNA]</scope>
    <source>
        <strain evidence="5">SNU_AA5</strain>
        <tissue evidence="5">Soma without cirri and trophi</tissue>
    </source>
</reference>
<protein>
    <submittedName>
        <fullName evidence="5">Nephrin</fullName>
    </submittedName>
</protein>
<organism evidence="5 6">
    <name type="scientific">Amphibalanus amphitrite</name>
    <name type="common">Striped barnacle</name>
    <name type="synonym">Balanus amphitrite</name>
    <dbReference type="NCBI Taxonomy" id="1232801"/>
    <lineage>
        <taxon>Eukaryota</taxon>
        <taxon>Metazoa</taxon>
        <taxon>Ecdysozoa</taxon>
        <taxon>Arthropoda</taxon>
        <taxon>Crustacea</taxon>
        <taxon>Multicrustacea</taxon>
        <taxon>Cirripedia</taxon>
        <taxon>Thoracica</taxon>
        <taxon>Thoracicalcarea</taxon>
        <taxon>Balanomorpha</taxon>
        <taxon>Balanoidea</taxon>
        <taxon>Balanidae</taxon>
        <taxon>Amphibalaninae</taxon>
        <taxon>Amphibalanus</taxon>
    </lineage>
</organism>
<dbReference type="Pfam" id="PF13927">
    <property type="entry name" value="Ig_3"/>
    <property type="match status" value="1"/>
</dbReference>
<dbReference type="PANTHER" id="PTHR45889">
    <property type="entry name" value="IG-LIKE DOMAIN-CONTAINING PROTEIN"/>
    <property type="match status" value="1"/>
</dbReference>
<comment type="caution">
    <text evidence="5">The sequence shown here is derived from an EMBL/GenBank/DDBJ whole genome shotgun (WGS) entry which is preliminary data.</text>
</comment>
<keyword evidence="3" id="KW-1015">Disulfide bond</keyword>
<dbReference type="InterPro" id="IPR036179">
    <property type="entry name" value="Ig-like_dom_sf"/>
</dbReference>
<dbReference type="InterPro" id="IPR007110">
    <property type="entry name" value="Ig-like_dom"/>
</dbReference>
<sequence>MLGDPGSGVHDLEVTNVTLEDDGRFQCQVSPNRGQDAIRADAILTVSRGTAGSPGPLQRNGLDIRPADDGAGISCVAQHPAIAPEDRQKLNATVRLSVLHPPGAPEISGYTEGEVVSIGQQKTLTCISRGGNPPAQLVWLKNGRPIGSKYRQEDGRAVAVLVVDAEVFNMNATFRCQASSKAQQQVTETYIIVNVLFGPDEVTVSGTQEAKGGDTVHMSCITSSSNLPANISWVINGETLNNTSQETSVAGDGGWISSSNISTVVPIGMRQDMTVACYGLNPRSGAPKSDYPPEPPTILGYESGSHLRAGERVSLSCVSQGGNPPATLTWYRGDTELASSTEVRDSVARSVVTFQVDHADNGRVYTCHSTNSKLGGVQSASVELSVYCKLMKSQRLNVAVSWAFHKKILNEVGIQ</sequence>
<evidence type="ECO:0000259" key="4">
    <source>
        <dbReference type="PROSITE" id="PS50835"/>
    </source>
</evidence>
<dbReference type="EMBL" id="VIIS01001197">
    <property type="protein sequence ID" value="KAF0301133.1"/>
    <property type="molecule type" value="Genomic_DNA"/>
</dbReference>
<dbReference type="Proteomes" id="UP000440578">
    <property type="component" value="Unassembled WGS sequence"/>
</dbReference>
<dbReference type="GO" id="GO:0016020">
    <property type="term" value="C:membrane"/>
    <property type="evidence" value="ECO:0007669"/>
    <property type="project" value="UniProtKB-SubCell"/>
</dbReference>
<keyword evidence="2" id="KW-0472">Membrane</keyword>
<evidence type="ECO:0000256" key="3">
    <source>
        <dbReference type="ARBA" id="ARBA00023157"/>
    </source>
</evidence>
<dbReference type="OrthoDB" id="6347235at2759"/>
<dbReference type="Pfam" id="PF08205">
    <property type="entry name" value="C2-set_2"/>
    <property type="match status" value="1"/>
</dbReference>
<dbReference type="InterPro" id="IPR013162">
    <property type="entry name" value="CD80_C2-set"/>
</dbReference>
<name>A0A6A4W5C3_AMPAM</name>
<dbReference type="SMART" id="SM00408">
    <property type="entry name" value="IGc2"/>
    <property type="match status" value="2"/>
</dbReference>
<evidence type="ECO:0000313" key="6">
    <source>
        <dbReference type="Proteomes" id="UP000440578"/>
    </source>
</evidence>
<evidence type="ECO:0000256" key="1">
    <source>
        <dbReference type="ARBA" id="ARBA00004167"/>
    </source>
</evidence>
<evidence type="ECO:0000313" key="5">
    <source>
        <dbReference type="EMBL" id="KAF0301133.1"/>
    </source>
</evidence>
<gene>
    <name evidence="5" type="primary">Nphs1_14</name>
    <name evidence="5" type="ORF">FJT64_026505</name>
</gene>
<dbReference type="Gene3D" id="2.60.40.10">
    <property type="entry name" value="Immunoglobulins"/>
    <property type="match status" value="4"/>
</dbReference>
<comment type="subcellular location">
    <subcellularLocation>
        <location evidence="1">Membrane</location>
        <topology evidence="1">Single-pass membrane protein</topology>
    </subcellularLocation>
</comment>
<dbReference type="PANTHER" id="PTHR45889:SF8">
    <property type="entry name" value="IG-LIKE DOMAIN-CONTAINING PROTEIN"/>
    <property type="match status" value="1"/>
</dbReference>
<evidence type="ECO:0000256" key="2">
    <source>
        <dbReference type="ARBA" id="ARBA00023136"/>
    </source>
</evidence>
<dbReference type="InterPro" id="IPR013783">
    <property type="entry name" value="Ig-like_fold"/>
</dbReference>